<dbReference type="GO" id="GO:0003964">
    <property type="term" value="F:RNA-directed DNA polymerase activity"/>
    <property type="evidence" value="ECO:0007669"/>
    <property type="project" value="UniProtKB-KW"/>
</dbReference>
<feature type="region of interest" description="Disordered" evidence="2">
    <location>
        <begin position="606"/>
        <end position="726"/>
    </location>
</feature>
<keyword evidence="5" id="KW-0548">Nucleotidyltransferase</keyword>
<feature type="domain" description="Reverse transcriptase/retrotransposon-derived protein RNase H-like" evidence="4">
    <location>
        <begin position="160"/>
        <end position="218"/>
    </location>
</feature>
<dbReference type="SUPFAM" id="SSF56672">
    <property type="entry name" value="DNA/RNA polymerases"/>
    <property type="match status" value="1"/>
</dbReference>
<evidence type="ECO:0000259" key="3">
    <source>
        <dbReference type="Pfam" id="PF00078"/>
    </source>
</evidence>
<sequence length="887" mass="102700">MKDQMLERLAGNEFYCFLDGFFGYFRIPIDPNDQEKTTFTCLYGTFAYRHIPFGLCNAPGTFQRCMMAIFHDMIEETMEEKCHFMVKEGIVLGHKISESGIEVDKAKVDVIAKLPHPTTVKGIRCFLGHAEFYRRFIQDFLEISRPMTRLLEKDTPFFFSKECIESFNTLKKKLTEASILVAFDWDLPFEIMCDANDFAVRAVMGKRKTKHFQPIHYAILSKTIVYTDHSTLKYILHKQDTKPRLLWSILLLQEFNVTIRNKKGAENLAAEHLSRLKNPHQDVLENKEITETFPLETLGMVTFRDDSSTPWFANIANYHAWNFIVKEMSSQQKKKFFKDVKHYFWDDPYLFKICANQVIRRCVYGQEAVDILIACHNGFTRRYHGANYTTKKSLILVSFGLLFTEMPMTWSHSVTLVMMKCLKMLYKFAKSLTSGVSILWARSCLLDGTSENCASWSDKLDDALWAFRTTFKTLIGCTPYKLVYEKACHLPIELEHKAYWALKHCNYELKTLSDHQKLQMNELNKLRDQAYENSLIYKKKTKKIHDSKIKNCVFNVGDRVLLFNSQLKIFSGKLKTRCAVPPPIAQIYSSLKKDLSWTGLPEFADDTVTDYSRPSPTIESSPDDAQNKNPSTETGASDSTISSKPAIKFVKAADKATKRPTTNKVKTDKKPVVKKRVKKGTSRSQNKTHESFTPKPVVHRPFRPPVKPMRSNMNDAGPNRTSFNKQTHSYANRPLQRTSTVRSQYRAPWVPTVNRNFSTVNKKFPTGEDCWDLRAFNSRNLIADATSSLEEDCWELNVQGNGYSEKRQKSKQNRQNQARDWKEREKPKPRNKMHKAFPLPGESSHWQYKFPLPVEGVPTAKRMEIPLPRVCTAMMKKLPVKDRWQLH</sequence>
<reference evidence="5" key="1">
    <citation type="journal article" date="2019" name="Sci. Rep.">
        <title>Draft genome of Tanacetum cinerariifolium, the natural source of mosquito coil.</title>
        <authorList>
            <person name="Yamashiro T."/>
            <person name="Shiraishi A."/>
            <person name="Satake H."/>
            <person name="Nakayama K."/>
        </authorList>
    </citation>
    <scope>NUCLEOTIDE SEQUENCE</scope>
</reference>
<evidence type="ECO:0000256" key="1">
    <source>
        <dbReference type="ARBA" id="ARBA00023268"/>
    </source>
</evidence>
<feature type="region of interest" description="Disordered" evidence="2">
    <location>
        <begin position="803"/>
        <end position="838"/>
    </location>
</feature>
<dbReference type="InterPro" id="IPR043502">
    <property type="entry name" value="DNA/RNA_pol_sf"/>
</dbReference>
<feature type="compositionally biased region" description="Basic residues" evidence="2">
    <location>
        <begin position="672"/>
        <end position="681"/>
    </location>
</feature>
<evidence type="ECO:0000256" key="2">
    <source>
        <dbReference type="SAM" id="MobiDB-lite"/>
    </source>
</evidence>
<dbReference type="InterPro" id="IPR000477">
    <property type="entry name" value="RT_dom"/>
</dbReference>
<gene>
    <name evidence="5" type="ORF">Tci_060260</name>
</gene>
<dbReference type="CDD" id="cd01647">
    <property type="entry name" value="RT_LTR"/>
    <property type="match status" value="1"/>
</dbReference>
<dbReference type="Gene3D" id="3.30.70.270">
    <property type="match status" value="2"/>
</dbReference>
<feature type="compositionally biased region" description="Polar residues" evidence="2">
    <location>
        <begin position="711"/>
        <end position="726"/>
    </location>
</feature>
<keyword evidence="1" id="KW-0511">Multifunctional enzyme</keyword>
<dbReference type="InterPro" id="IPR043128">
    <property type="entry name" value="Rev_trsase/Diguanyl_cyclase"/>
</dbReference>
<dbReference type="Gene3D" id="3.30.420.10">
    <property type="entry name" value="Ribonuclease H-like superfamily/Ribonuclease H"/>
    <property type="match status" value="1"/>
</dbReference>
<dbReference type="PANTHER" id="PTHR37984">
    <property type="entry name" value="PROTEIN CBG26694"/>
    <property type="match status" value="1"/>
</dbReference>
<dbReference type="FunFam" id="3.30.70.270:FF:000020">
    <property type="entry name" value="Transposon Tf2-6 polyprotein-like Protein"/>
    <property type="match status" value="1"/>
</dbReference>
<dbReference type="Pfam" id="PF17919">
    <property type="entry name" value="RT_RNaseH_2"/>
    <property type="match status" value="1"/>
</dbReference>
<keyword evidence="5" id="KW-0808">Transferase</keyword>
<dbReference type="InterPro" id="IPR041577">
    <property type="entry name" value="RT_RNaseH_2"/>
</dbReference>
<dbReference type="PANTHER" id="PTHR37984:SF5">
    <property type="entry name" value="PROTEIN NYNRIN-LIKE"/>
    <property type="match status" value="1"/>
</dbReference>
<protein>
    <submittedName>
        <fullName evidence="5">Reverse transcriptase domain-containing protein</fullName>
    </submittedName>
</protein>
<comment type="caution">
    <text evidence="5">The sequence shown here is derived from an EMBL/GenBank/DDBJ whole genome shotgun (WGS) entry which is preliminary data.</text>
</comment>
<feature type="compositionally biased region" description="Polar residues" evidence="2">
    <location>
        <begin position="609"/>
        <end position="643"/>
    </location>
</feature>
<dbReference type="InterPro" id="IPR050951">
    <property type="entry name" value="Retrovirus_Pol_polyprotein"/>
</dbReference>
<dbReference type="GO" id="GO:0003676">
    <property type="term" value="F:nucleic acid binding"/>
    <property type="evidence" value="ECO:0007669"/>
    <property type="project" value="InterPro"/>
</dbReference>
<name>A0A6L2NT98_TANCI</name>
<keyword evidence="5" id="KW-0695">RNA-directed DNA polymerase</keyword>
<feature type="domain" description="Reverse transcriptase" evidence="3">
    <location>
        <begin position="6"/>
        <end position="82"/>
    </location>
</feature>
<proteinExistence type="predicted"/>
<dbReference type="Gene3D" id="3.10.10.10">
    <property type="entry name" value="HIV Type 1 Reverse Transcriptase, subunit A, domain 1"/>
    <property type="match status" value="1"/>
</dbReference>
<dbReference type="InterPro" id="IPR036397">
    <property type="entry name" value="RNaseH_sf"/>
</dbReference>
<feature type="compositionally biased region" description="Basic and acidic residues" evidence="2">
    <location>
        <begin position="817"/>
        <end position="828"/>
    </location>
</feature>
<evidence type="ECO:0000313" key="5">
    <source>
        <dbReference type="EMBL" id="GEU88282.1"/>
    </source>
</evidence>
<dbReference type="Pfam" id="PF00078">
    <property type="entry name" value="RVT_1"/>
    <property type="match status" value="1"/>
</dbReference>
<accession>A0A6L2NT98</accession>
<dbReference type="AlphaFoldDB" id="A0A6L2NT98"/>
<organism evidence="5">
    <name type="scientific">Tanacetum cinerariifolium</name>
    <name type="common">Dalmatian daisy</name>
    <name type="synonym">Chrysanthemum cinerariifolium</name>
    <dbReference type="NCBI Taxonomy" id="118510"/>
    <lineage>
        <taxon>Eukaryota</taxon>
        <taxon>Viridiplantae</taxon>
        <taxon>Streptophyta</taxon>
        <taxon>Embryophyta</taxon>
        <taxon>Tracheophyta</taxon>
        <taxon>Spermatophyta</taxon>
        <taxon>Magnoliopsida</taxon>
        <taxon>eudicotyledons</taxon>
        <taxon>Gunneridae</taxon>
        <taxon>Pentapetalae</taxon>
        <taxon>asterids</taxon>
        <taxon>campanulids</taxon>
        <taxon>Asterales</taxon>
        <taxon>Asteraceae</taxon>
        <taxon>Asteroideae</taxon>
        <taxon>Anthemideae</taxon>
        <taxon>Anthemidinae</taxon>
        <taxon>Tanacetum</taxon>
    </lineage>
</organism>
<dbReference type="EMBL" id="BKCJ010009715">
    <property type="protein sequence ID" value="GEU88282.1"/>
    <property type="molecule type" value="Genomic_DNA"/>
</dbReference>
<evidence type="ECO:0000259" key="4">
    <source>
        <dbReference type="Pfam" id="PF17919"/>
    </source>
</evidence>